<dbReference type="AlphaFoldDB" id="E0TF95"/>
<dbReference type="NCBIfam" id="TIGR01128">
    <property type="entry name" value="holA"/>
    <property type="match status" value="1"/>
</dbReference>
<evidence type="ECO:0000313" key="9">
    <source>
        <dbReference type="Proteomes" id="UP000001302"/>
    </source>
</evidence>
<dbReference type="GO" id="GO:0003887">
    <property type="term" value="F:DNA-directed DNA polymerase activity"/>
    <property type="evidence" value="ECO:0007669"/>
    <property type="project" value="UniProtKB-KW"/>
</dbReference>
<reference evidence="9" key="1">
    <citation type="submission" date="2010-08" db="EMBL/GenBank/DDBJ databases">
        <title>Genome sequence of Parvularcula bermudensis HTCC2503.</title>
        <authorList>
            <person name="Kang D.-M."/>
            <person name="Oh H.-M."/>
            <person name="Cho J.-C."/>
        </authorList>
    </citation>
    <scope>NUCLEOTIDE SEQUENCE [LARGE SCALE GENOMIC DNA]</scope>
    <source>
        <strain evidence="9">ATCC BAA-594 / HTCC2503 / KCTC 12087</strain>
    </source>
</reference>
<keyword evidence="3" id="KW-0548">Nucleotidyltransferase</keyword>
<gene>
    <name evidence="8" type="ordered locus">PB2503_04692</name>
</gene>
<dbReference type="EMBL" id="CP002156">
    <property type="protein sequence ID" value="ADM09013.1"/>
    <property type="molecule type" value="Genomic_DNA"/>
</dbReference>
<dbReference type="RefSeq" id="WP_013299987.1">
    <property type="nucleotide sequence ID" value="NC_014414.1"/>
</dbReference>
<evidence type="ECO:0000256" key="6">
    <source>
        <dbReference type="ARBA" id="ARBA00034754"/>
    </source>
</evidence>
<dbReference type="OrthoDB" id="9804983at2"/>
<proteinExistence type="inferred from homology"/>
<organism evidence="8 9">
    <name type="scientific">Parvularcula bermudensis (strain ATCC BAA-594 / HTCC2503 / KCTC 12087)</name>
    <dbReference type="NCBI Taxonomy" id="314260"/>
    <lineage>
        <taxon>Bacteria</taxon>
        <taxon>Pseudomonadati</taxon>
        <taxon>Pseudomonadota</taxon>
        <taxon>Alphaproteobacteria</taxon>
        <taxon>Parvularculales</taxon>
        <taxon>Parvularculaceae</taxon>
        <taxon>Parvularcula</taxon>
    </lineage>
</organism>
<reference evidence="8 9" key="2">
    <citation type="journal article" date="2011" name="J. Bacteriol.">
        <title>Complete genome sequence of strain HTCC2503T of Parvularcula bermudensis, the type species of the order "Parvularculales" in the class Alphaproteobacteria.</title>
        <authorList>
            <person name="Oh H.M."/>
            <person name="Kang I."/>
            <person name="Vergin K.L."/>
            <person name="Kang D."/>
            <person name="Rhee K.H."/>
            <person name="Giovannoni S.J."/>
            <person name="Cho J.C."/>
        </authorList>
    </citation>
    <scope>NUCLEOTIDE SEQUENCE [LARGE SCALE GENOMIC DNA]</scope>
    <source>
        <strain evidence="9">ATCC BAA-594 / HTCC2503 / KCTC 12087</strain>
    </source>
</reference>
<name>E0TF95_PARBH</name>
<dbReference type="InterPro" id="IPR005790">
    <property type="entry name" value="DNA_polIII_delta"/>
</dbReference>
<keyword evidence="9" id="KW-1185">Reference proteome</keyword>
<dbReference type="eggNOG" id="COG1466">
    <property type="taxonomic scope" value="Bacteria"/>
</dbReference>
<keyword evidence="5" id="KW-0239">DNA-directed DNA polymerase</keyword>
<dbReference type="HOGENOM" id="CLU_068860_1_0_5"/>
<dbReference type="SUPFAM" id="SSF48019">
    <property type="entry name" value="post-AAA+ oligomerization domain-like"/>
    <property type="match status" value="1"/>
</dbReference>
<evidence type="ECO:0000313" key="8">
    <source>
        <dbReference type="EMBL" id="ADM09013.1"/>
    </source>
</evidence>
<dbReference type="EC" id="2.7.7.7" evidence="1"/>
<dbReference type="GO" id="GO:0006261">
    <property type="term" value="P:DNA-templated DNA replication"/>
    <property type="evidence" value="ECO:0007669"/>
    <property type="project" value="TreeGrafter"/>
</dbReference>
<dbReference type="GO" id="GO:0003677">
    <property type="term" value="F:DNA binding"/>
    <property type="evidence" value="ECO:0007669"/>
    <property type="project" value="InterPro"/>
</dbReference>
<comment type="similarity">
    <text evidence="6">Belongs to the DNA polymerase HolA subunit family.</text>
</comment>
<dbReference type="PANTHER" id="PTHR34388:SF1">
    <property type="entry name" value="DNA POLYMERASE III SUBUNIT DELTA"/>
    <property type="match status" value="1"/>
</dbReference>
<dbReference type="Proteomes" id="UP000001302">
    <property type="component" value="Chromosome"/>
</dbReference>
<dbReference type="GO" id="GO:0009360">
    <property type="term" value="C:DNA polymerase III complex"/>
    <property type="evidence" value="ECO:0007669"/>
    <property type="project" value="TreeGrafter"/>
</dbReference>
<dbReference type="Gene3D" id="1.10.8.60">
    <property type="match status" value="1"/>
</dbReference>
<evidence type="ECO:0000256" key="2">
    <source>
        <dbReference type="ARBA" id="ARBA00022679"/>
    </source>
</evidence>
<evidence type="ECO:0000256" key="3">
    <source>
        <dbReference type="ARBA" id="ARBA00022695"/>
    </source>
</evidence>
<keyword evidence="4" id="KW-0235">DNA replication</keyword>
<dbReference type="InterPro" id="IPR008921">
    <property type="entry name" value="DNA_pol3_clamp-load_cplx_C"/>
</dbReference>
<accession>E0TF95</accession>
<dbReference type="PANTHER" id="PTHR34388">
    <property type="entry name" value="DNA POLYMERASE III SUBUNIT DELTA"/>
    <property type="match status" value="1"/>
</dbReference>
<evidence type="ECO:0000256" key="1">
    <source>
        <dbReference type="ARBA" id="ARBA00012417"/>
    </source>
</evidence>
<dbReference type="Gene3D" id="3.40.50.300">
    <property type="entry name" value="P-loop containing nucleotide triphosphate hydrolases"/>
    <property type="match status" value="1"/>
</dbReference>
<dbReference type="SUPFAM" id="SSF52540">
    <property type="entry name" value="P-loop containing nucleoside triphosphate hydrolases"/>
    <property type="match status" value="1"/>
</dbReference>
<sequence length="351" mass="37792">MVAIKTGEIGSWLTARPKGVAVALFYGPDGGLVQERARRLSHYIVEDVNDPFNAISLSEGDIESVGQLADEAMALSFMGGERLIRLRTPGEKAAKGVTHLLTRIEAGAAPNALVVIEAGDLKKTSALRKACEKSRFAAAIGCYPQEGKDLAETIRTRLKQESLSIDDAALLRLVTLMGDDHGVLSSELEKLILYMGPQSLRAGTAEVTETDIAQALAQSTADATFEIADLTLRGDSPTLSEALFRARGAGVSLLGVLRILQGRLARLMTVKEAEAAGRPRADAMKSVRPPIFYGEQRAFTALLEKWSLRDLERAAMTLLEADLAAKQTGVPATEVIERTLFRLARLAQRPG</sequence>
<dbReference type="STRING" id="314260.PB2503_04692"/>
<dbReference type="KEGG" id="pbr:PB2503_04692"/>
<dbReference type="InterPro" id="IPR027417">
    <property type="entry name" value="P-loop_NTPase"/>
</dbReference>
<dbReference type="Gene3D" id="1.20.272.10">
    <property type="match status" value="1"/>
</dbReference>
<evidence type="ECO:0000256" key="7">
    <source>
        <dbReference type="ARBA" id="ARBA00049244"/>
    </source>
</evidence>
<evidence type="ECO:0000256" key="5">
    <source>
        <dbReference type="ARBA" id="ARBA00022932"/>
    </source>
</evidence>
<comment type="catalytic activity">
    <reaction evidence="7">
        <text>DNA(n) + a 2'-deoxyribonucleoside 5'-triphosphate = DNA(n+1) + diphosphate</text>
        <dbReference type="Rhea" id="RHEA:22508"/>
        <dbReference type="Rhea" id="RHEA-COMP:17339"/>
        <dbReference type="Rhea" id="RHEA-COMP:17340"/>
        <dbReference type="ChEBI" id="CHEBI:33019"/>
        <dbReference type="ChEBI" id="CHEBI:61560"/>
        <dbReference type="ChEBI" id="CHEBI:173112"/>
        <dbReference type="EC" id="2.7.7.7"/>
    </reaction>
</comment>
<keyword evidence="2" id="KW-0808">Transferase</keyword>
<protein>
    <recommendedName>
        <fullName evidence="1">DNA-directed DNA polymerase</fullName>
        <ecNumber evidence="1">2.7.7.7</ecNumber>
    </recommendedName>
</protein>
<evidence type="ECO:0000256" key="4">
    <source>
        <dbReference type="ARBA" id="ARBA00022705"/>
    </source>
</evidence>